<keyword evidence="12" id="KW-0966">Cell projection</keyword>
<evidence type="ECO:0000256" key="7">
    <source>
        <dbReference type="ARBA" id="ARBA00022795"/>
    </source>
</evidence>
<evidence type="ECO:0000256" key="11">
    <source>
        <dbReference type="SAM" id="Coils"/>
    </source>
</evidence>
<evidence type="ECO:0000256" key="1">
    <source>
        <dbReference type="ARBA" id="ARBA00004413"/>
    </source>
</evidence>
<dbReference type="EMBL" id="JAAVXB010000002">
    <property type="protein sequence ID" value="NKF21694.1"/>
    <property type="molecule type" value="Genomic_DNA"/>
</dbReference>
<comment type="subcellular location">
    <subcellularLocation>
        <location evidence="1">Cell membrane</location>
        <topology evidence="1">Peripheral membrane protein</topology>
        <orientation evidence="1">Cytoplasmic side</orientation>
    </subcellularLocation>
</comment>
<dbReference type="GO" id="GO:0071973">
    <property type="term" value="P:bacterial-type flagellum-dependent cell motility"/>
    <property type="evidence" value="ECO:0007669"/>
    <property type="project" value="InterPro"/>
</dbReference>
<keyword evidence="7" id="KW-1005">Bacterial flagellum biogenesis</keyword>
<protein>
    <recommendedName>
        <fullName evidence="3">Flagellar FliJ protein</fullName>
    </recommendedName>
</protein>
<sequence length="137" mass="16672">MQPLQTLADVRRDKAARQLVDAQRQHADREARLEELRRYREDYERQSAAATPALMRNRHAFLDRLREAERFQQQLVEQAVRVIDECRAQWLLQQRGCRTVAQLTACYLERERREEDRREQRQLDEFAMQRYQLRSVD</sequence>
<reference evidence="12" key="1">
    <citation type="submission" date="2020-03" db="EMBL/GenBank/DDBJ databases">
        <title>Solimonas marina sp. nov., isolated from deep seawater of the Pacific Ocean.</title>
        <authorList>
            <person name="Liu X."/>
            <person name="Lai Q."/>
            <person name="Sun F."/>
            <person name="Gai Y."/>
            <person name="Li G."/>
            <person name="Shao Z."/>
        </authorList>
    </citation>
    <scope>NUCLEOTIDE SEQUENCE</scope>
    <source>
        <strain evidence="12">C16B3</strain>
    </source>
</reference>
<keyword evidence="6" id="KW-0145">Chemotaxis</keyword>
<comment type="caution">
    <text evidence="12">The sequence shown here is derived from an EMBL/GenBank/DDBJ whole genome shotgun (WGS) entry which is preliminary data.</text>
</comment>
<feature type="coiled-coil region" evidence="11">
    <location>
        <begin position="19"/>
        <end position="46"/>
    </location>
</feature>
<dbReference type="GO" id="GO:0005886">
    <property type="term" value="C:plasma membrane"/>
    <property type="evidence" value="ECO:0007669"/>
    <property type="project" value="UniProtKB-SubCell"/>
</dbReference>
<keyword evidence="4" id="KW-0813">Transport</keyword>
<dbReference type="Gene3D" id="1.10.287.1700">
    <property type="match status" value="1"/>
</dbReference>
<keyword evidence="5" id="KW-1003">Cell membrane</keyword>
<dbReference type="Proteomes" id="UP000653472">
    <property type="component" value="Unassembled WGS sequence"/>
</dbReference>
<evidence type="ECO:0000313" key="12">
    <source>
        <dbReference type="EMBL" id="NKF21694.1"/>
    </source>
</evidence>
<dbReference type="RefSeq" id="WP_168146935.1">
    <property type="nucleotide sequence ID" value="NZ_JAAVXB010000002.1"/>
</dbReference>
<gene>
    <name evidence="12" type="primary">fliJ</name>
    <name evidence="12" type="ORF">G7Y82_05145</name>
</gene>
<dbReference type="Pfam" id="PF02050">
    <property type="entry name" value="FliJ"/>
    <property type="match status" value="1"/>
</dbReference>
<evidence type="ECO:0000256" key="4">
    <source>
        <dbReference type="ARBA" id="ARBA00022448"/>
    </source>
</evidence>
<dbReference type="InterPro" id="IPR052570">
    <property type="entry name" value="FliJ"/>
</dbReference>
<dbReference type="InterPro" id="IPR053716">
    <property type="entry name" value="Flag_assembly_chemotaxis_eff"/>
</dbReference>
<dbReference type="GO" id="GO:0044781">
    <property type="term" value="P:bacterial-type flagellum organization"/>
    <property type="evidence" value="ECO:0007669"/>
    <property type="project" value="UniProtKB-KW"/>
</dbReference>
<evidence type="ECO:0000313" key="13">
    <source>
        <dbReference type="Proteomes" id="UP000653472"/>
    </source>
</evidence>
<dbReference type="AlphaFoldDB" id="A0A969W8W7"/>
<evidence type="ECO:0000256" key="6">
    <source>
        <dbReference type="ARBA" id="ARBA00022500"/>
    </source>
</evidence>
<evidence type="ECO:0000256" key="3">
    <source>
        <dbReference type="ARBA" id="ARBA00020392"/>
    </source>
</evidence>
<name>A0A969W8W7_9GAMM</name>
<dbReference type="GO" id="GO:0006935">
    <property type="term" value="P:chemotaxis"/>
    <property type="evidence" value="ECO:0007669"/>
    <property type="project" value="UniProtKB-KW"/>
</dbReference>
<dbReference type="NCBIfam" id="TIGR02473">
    <property type="entry name" value="flagell_FliJ"/>
    <property type="match status" value="1"/>
</dbReference>
<accession>A0A969W8W7</accession>
<proteinExistence type="inferred from homology"/>
<keyword evidence="13" id="KW-1185">Reference proteome</keyword>
<keyword evidence="11" id="KW-0175">Coiled coil</keyword>
<keyword evidence="10" id="KW-1006">Bacterial flagellum protein export</keyword>
<keyword evidence="8" id="KW-0653">Protein transport</keyword>
<evidence type="ECO:0000256" key="10">
    <source>
        <dbReference type="ARBA" id="ARBA00023225"/>
    </source>
</evidence>
<dbReference type="PANTHER" id="PTHR38786">
    <property type="entry name" value="FLAGELLAR FLIJ PROTEIN"/>
    <property type="match status" value="1"/>
</dbReference>
<dbReference type="InterPro" id="IPR012823">
    <property type="entry name" value="Flagell_FliJ"/>
</dbReference>
<keyword evidence="9" id="KW-0472">Membrane</keyword>
<keyword evidence="12" id="KW-0969">Cilium</keyword>
<dbReference type="PANTHER" id="PTHR38786:SF1">
    <property type="entry name" value="FLAGELLAR FLIJ PROTEIN"/>
    <property type="match status" value="1"/>
</dbReference>
<evidence type="ECO:0000256" key="2">
    <source>
        <dbReference type="ARBA" id="ARBA00010004"/>
    </source>
</evidence>
<evidence type="ECO:0000256" key="5">
    <source>
        <dbReference type="ARBA" id="ARBA00022475"/>
    </source>
</evidence>
<keyword evidence="12" id="KW-0282">Flagellum</keyword>
<dbReference type="GO" id="GO:0009288">
    <property type="term" value="C:bacterial-type flagellum"/>
    <property type="evidence" value="ECO:0007669"/>
    <property type="project" value="InterPro"/>
</dbReference>
<dbReference type="GO" id="GO:0015031">
    <property type="term" value="P:protein transport"/>
    <property type="evidence" value="ECO:0007669"/>
    <property type="project" value="UniProtKB-KW"/>
</dbReference>
<organism evidence="12 13">
    <name type="scientific">Solimonas marina</name>
    <dbReference type="NCBI Taxonomy" id="2714601"/>
    <lineage>
        <taxon>Bacteria</taxon>
        <taxon>Pseudomonadati</taxon>
        <taxon>Pseudomonadota</taxon>
        <taxon>Gammaproteobacteria</taxon>
        <taxon>Nevskiales</taxon>
        <taxon>Nevskiaceae</taxon>
        <taxon>Solimonas</taxon>
    </lineage>
</organism>
<comment type="similarity">
    <text evidence="2">Belongs to the FliJ family.</text>
</comment>
<evidence type="ECO:0000256" key="9">
    <source>
        <dbReference type="ARBA" id="ARBA00023136"/>
    </source>
</evidence>
<evidence type="ECO:0000256" key="8">
    <source>
        <dbReference type="ARBA" id="ARBA00022927"/>
    </source>
</evidence>